<dbReference type="AlphaFoldDB" id="A0A4E0RU80"/>
<gene>
    <name evidence="2" type="ORF">D915_004079</name>
</gene>
<comment type="function">
    <text evidence="1">The GINS complex plays an essential role in the initiation of DNA replication.</text>
</comment>
<dbReference type="GO" id="GO:0000811">
    <property type="term" value="C:GINS complex"/>
    <property type="evidence" value="ECO:0007669"/>
    <property type="project" value="UniProtKB-UniRule"/>
</dbReference>
<comment type="subcellular location">
    <subcellularLocation>
        <location evidence="1">Nucleus</location>
    </subcellularLocation>
</comment>
<evidence type="ECO:0000313" key="2">
    <source>
        <dbReference type="EMBL" id="THD25228.1"/>
    </source>
</evidence>
<comment type="similarity">
    <text evidence="1">Belongs to the GINS3/PSF3 family.</text>
</comment>
<reference evidence="2" key="1">
    <citation type="submission" date="2019-03" db="EMBL/GenBank/DDBJ databases">
        <title>Improved annotation for the trematode Fasciola hepatica.</title>
        <authorList>
            <person name="Choi Y.-J."/>
            <person name="Martin J."/>
            <person name="Mitreva M."/>
        </authorList>
    </citation>
    <scope>NUCLEOTIDE SEQUENCE [LARGE SCALE GENOMIC DNA]</scope>
</reference>
<comment type="caution">
    <text evidence="2">The sequence shown here is derived from an EMBL/GenBank/DDBJ whole genome shotgun (WGS) entry which is preliminary data.</text>
</comment>
<dbReference type="CDD" id="cd11713">
    <property type="entry name" value="GINS_A_psf3"/>
    <property type="match status" value="1"/>
</dbReference>
<evidence type="ECO:0000313" key="3">
    <source>
        <dbReference type="Proteomes" id="UP000230066"/>
    </source>
</evidence>
<dbReference type="SUPFAM" id="SSF158573">
    <property type="entry name" value="GINS helical bundle-like"/>
    <property type="match status" value="1"/>
</dbReference>
<dbReference type="Proteomes" id="UP000230066">
    <property type="component" value="Unassembled WGS sequence"/>
</dbReference>
<keyword evidence="1" id="KW-0539">Nucleus</keyword>
<evidence type="ECO:0000256" key="1">
    <source>
        <dbReference type="RuleBase" id="RU367161"/>
    </source>
</evidence>
<dbReference type="InterPro" id="IPR036224">
    <property type="entry name" value="GINS_bundle-like_dom_sf"/>
</dbReference>
<dbReference type="PANTHER" id="PTHR22768:SF0">
    <property type="entry name" value="DNA REPLICATION COMPLEX GINS PROTEIN PSF3"/>
    <property type="match status" value="1"/>
</dbReference>
<dbReference type="Gene3D" id="1.20.58.2050">
    <property type="match status" value="1"/>
</dbReference>
<name>A0A4E0RU80_FASHE</name>
<proteinExistence type="inferred from homology"/>
<dbReference type="GO" id="GO:1902975">
    <property type="term" value="P:mitotic DNA replication initiation"/>
    <property type="evidence" value="ECO:0007669"/>
    <property type="project" value="TreeGrafter"/>
</dbReference>
<keyword evidence="1" id="KW-0235">DNA replication</keyword>
<accession>A0A4E0RU80</accession>
<dbReference type="EMBL" id="JXXN02001232">
    <property type="protein sequence ID" value="THD25228.1"/>
    <property type="molecule type" value="Genomic_DNA"/>
</dbReference>
<dbReference type="PANTHER" id="PTHR22768">
    <property type="entry name" value="DNA REPLICATION COMPLEX GINS PROTEIN PSF3"/>
    <property type="match status" value="1"/>
</dbReference>
<dbReference type="InterPro" id="IPR010492">
    <property type="entry name" value="GINS_Psf3"/>
</dbReference>
<organism evidence="2 3">
    <name type="scientific">Fasciola hepatica</name>
    <name type="common">Liver fluke</name>
    <dbReference type="NCBI Taxonomy" id="6192"/>
    <lineage>
        <taxon>Eukaryota</taxon>
        <taxon>Metazoa</taxon>
        <taxon>Spiralia</taxon>
        <taxon>Lophotrochozoa</taxon>
        <taxon>Platyhelminthes</taxon>
        <taxon>Trematoda</taxon>
        <taxon>Digenea</taxon>
        <taxon>Plagiorchiida</taxon>
        <taxon>Echinostomata</taxon>
        <taxon>Echinostomatoidea</taxon>
        <taxon>Fasciolidae</taxon>
        <taxon>Fasciola</taxon>
    </lineage>
</organism>
<sequence length="174" mass="19664">MMDPISLDIPAGTRLELPIWLALALGSGRRQVLTVDLPFIYRDSFSEVFDADPSVVDLRRKAPLFYLLLFSLMSLGPSKAGTAAATAARVFQTRLKSVMDAALNASRHDTLSSTARFENLEMALFRVGQTDRQRLERWKARYHCKIEPNAFLKSLHRSSQNKRPRILNDSTNQV</sequence>
<comment type="subunit">
    <text evidence="1">Component of the GINS complex.</text>
</comment>
<dbReference type="InterPro" id="IPR038437">
    <property type="entry name" value="GINS_Psf3_sf"/>
</dbReference>
<keyword evidence="3" id="KW-1185">Reference proteome</keyword>
<protein>
    <recommendedName>
        <fullName evidence="1">DNA replication complex GINS protein PSF3</fullName>
    </recommendedName>
</protein>